<proteinExistence type="inferred from homology"/>
<reference evidence="10" key="1">
    <citation type="submission" date="2018-05" db="EMBL/GenBank/DDBJ databases">
        <title>Draft genome of Mucuna pruriens seed.</title>
        <authorList>
            <person name="Nnadi N.E."/>
            <person name="Vos R."/>
            <person name="Hasami M.H."/>
            <person name="Devisetty U.K."/>
            <person name="Aguiy J.C."/>
        </authorList>
    </citation>
    <scope>NUCLEOTIDE SEQUENCE [LARGE SCALE GENOMIC DNA]</scope>
    <source>
        <strain evidence="10">JCA_2017</strain>
    </source>
</reference>
<sequence length="368" mass="41376">MDGEADPPQNPTIRHKCPACYKQFKKKEHLIEHMKTSYHSVHQPRCGVCQKHCKSFESLREHLIGPLPKGVCSKIFSQQGCQLCLALFGSPGSLVGHRLTCHLSAPTRLGTTVLPHIDSQFDRLDSSDENHAGRCPGAVAIDCEMVGGGSDGSLELCARVCLVDEYENLIFHTYVQPEIPVTNYRYDITGLTEDHLRDAMPLKEVREKVLQILYNGESIGKVRLDGGKARLLVGHDLAHDLDCLKMSYPDHMLRDTAKYYPLMKTNLVSHSLKYLTRTYLGYDIQSGIHDPYEDCISVMRLYKRIRGQIHAEEGHGTLTPSNNIVGMPDSLRSSNSKVLENLTPDQLYAISRSDYKCWCLDLRPRLAA</sequence>
<dbReference type="GO" id="GO:0003676">
    <property type="term" value="F:nucleic acid binding"/>
    <property type="evidence" value="ECO:0007669"/>
    <property type="project" value="InterPro"/>
</dbReference>
<dbReference type="Proteomes" id="UP000257109">
    <property type="component" value="Unassembled WGS sequence"/>
</dbReference>
<accession>A0A371FEA3</accession>
<dbReference type="Pfam" id="PF00929">
    <property type="entry name" value="RNase_T"/>
    <property type="match status" value="1"/>
</dbReference>
<comment type="caution">
    <text evidence="10">The sequence shown here is derived from an EMBL/GenBank/DDBJ whole genome shotgun (WGS) entry which is preliminary data.</text>
</comment>
<dbReference type="InterPro" id="IPR047021">
    <property type="entry name" value="REXO1/3/4-like"/>
</dbReference>
<evidence type="ECO:0000256" key="6">
    <source>
        <dbReference type="ARBA" id="ARBA00022839"/>
    </source>
</evidence>
<dbReference type="EMBL" id="QJKJ01009437">
    <property type="protein sequence ID" value="RDX76631.1"/>
    <property type="molecule type" value="Genomic_DNA"/>
</dbReference>
<dbReference type="GO" id="GO:0005634">
    <property type="term" value="C:nucleus"/>
    <property type="evidence" value="ECO:0007669"/>
    <property type="project" value="UniProtKB-SubCell"/>
</dbReference>
<dbReference type="OrthoDB" id="8191639at2759"/>
<keyword evidence="8" id="KW-0479">Metal-binding</keyword>
<keyword evidence="6" id="KW-0269">Exonuclease</keyword>
<dbReference type="SMART" id="SM00479">
    <property type="entry name" value="EXOIII"/>
    <property type="match status" value="1"/>
</dbReference>
<keyword evidence="5" id="KW-0378">Hydrolase</keyword>
<evidence type="ECO:0000256" key="2">
    <source>
        <dbReference type="ARBA" id="ARBA00010489"/>
    </source>
</evidence>
<dbReference type="AlphaFoldDB" id="A0A371FEA3"/>
<dbReference type="GO" id="GO:0008270">
    <property type="term" value="F:zinc ion binding"/>
    <property type="evidence" value="ECO:0007669"/>
    <property type="project" value="UniProtKB-KW"/>
</dbReference>
<evidence type="ECO:0000313" key="10">
    <source>
        <dbReference type="EMBL" id="RDX76631.1"/>
    </source>
</evidence>
<dbReference type="SUPFAM" id="SSF53098">
    <property type="entry name" value="Ribonuclease H-like"/>
    <property type="match status" value="1"/>
</dbReference>
<dbReference type="InterPro" id="IPR013087">
    <property type="entry name" value="Znf_C2H2_type"/>
</dbReference>
<keyword evidence="8" id="KW-0862">Zinc</keyword>
<comment type="similarity">
    <text evidence="2">Belongs to the REXO4 family.</text>
</comment>
<evidence type="ECO:0000256" key="1">
    <source>
        <dbReference type="ARBA" id="ARBA00004123"/>
    </source>
</evidence>
<dbReference type="GO" id="GO:0006364">
    <property type="term" value="P:rRNA processing"/>
    <property type="evidence" value="ECO:0007669"/>
    <property type="project" value="InterPro"/>
</dbReference>
<dbReference type="InterPro" id="IPR037431">
    <property type="entry name" value="REX4_DEDDh_dom"/>
</dbReference>
<dbReference type="PANTHER" id="PTHR12801:SF123">
    <property type="entry name" value="RNA EXONUCLEASE 4"/>
    <property type="match status" value="1"/>
</dbReference>
<dbReference type="Gene3D" id="3.30.420.10">
    <property type="entry name" value="Ribonuclease H-like superfamily/Ribonuclease H"/>
    <property type="match status" value="1"/>
</dbReference>
<dbReference type="Gene3D" id="3.30.160.60">
    <property type="entry name" value="Classic Zinc Finger"/>
    <property type="match status" value="1"/>
</dbReference>
<organism evidence="10 11">
    <name type="scientific">Mucuna pruriens</name>
    <name type="common">Velvet bean</name>
    <name type="synonym">Dolichos pruriens</name>
    <dbReference type="NCBI Taxonomy" id="157652"/>
    <lineage>
        <taxon>Eukaryota</taxon>
        <taxon>Viridiplantae</taxon>
        <taxon>Streptophyta</taxon>
        <taxon>Embryophyta</taxon>
        <taxon>Tracheophyta</taxon>
        <taxon>Spermatophyta</taxon>
        <taxon>Magnoliopsida</taxon>
        <taxon>eudicotyledons</taxon>
        <taxon>Gunneridae</taxon>
        <taxon>Pentapetalae</taxon>
        <taxon>rosids</taxon>
        <taxon>fabids</taxon>
        <taxon>Fabales</taxon>
        <taxon>Fabaceae</taxon>
        <taxon>Papilionoideae</taxon>
        <taxon>50 kb inversion clade</taxon>
        <taxon>NPAAA clade</taxon>
        <taxon>indigoferoid/millettioid clade</taxon>
        <taxon>Phaseoleae</taxon>
        <taxon>Mucuna</taxon>
    </lineage>
</organism>
<dbReference type="SMART" id="SM00355">
    <property type="entry name" value="ZnF_C2H2"/>
    <property type="match status" value="3"/>
</dbReference>
<protein>
    <recommendedName>
        <fullName evidence="3">RNA exonuclease 4</fullName>
    </recommendedName>
</protein>
<keyword evidence="7" id="KW-0539">Nucleus</keyword>
<evidence type="ECO:0000256" key="8">
    <source>
        <dbReference type="PROSITE-ProRule" id="PRU00042"/>
    </source>
</evidence>
<name>A0A371FEA3_MUCPR</name>
<dbReference type="STRING" id="157652.A0A371FEA3"/>
<evidence type="ECO:0000259" key="9">
    <source>
        <dbReference type="PROSITE" id="PS50157"/>
    </source>
</evidence>
<dbReference type="InterPro" id="IPR013520">
    <property type="entry name" value="Ribonucl_H"/>
</dbReference>
<dbReference type="PANTHER" id="PTHR12801">
    <property type="entry name" value="RNA EXONUCLEASE REXO1 / RECO3 FAMILY MEMBER-RELATED"/>
    <property type="match status" value="1"/>
</dbReference>
<feature type="non-terminal residue" evidence="10">
    <location>
        <position position="1"/>
    </location>
</feature>
<evidence type="ECO:0000256" key="7">
    <source>
        <dbReference type="ARBA" id="ARBA00023242"/>
    </source>
</evidence>
<dbReference type="CDD" id="cd06144">
    <property type="entry name" value="REX4_like"/>
    <property type="match status" value="1"/>
</dbReference>
<keyword evidence="8" id="KW-0863">Zinc-finger</keyword>
<evidence type="ECO:0000256" key="5">
    <source>
        <dbReference type="ARBA" id="ARBA00022801"/>
    </source>
</evidence>
<comment type="subcellular location">
    <subcellularLocation>
        <location evidence="1">Nucleus</location>
    </subcellularLocation>
</comment>
<feature type="domain" description="C2H2-type" evidence="9">
    <location>
        <begin position="15"/>
        <end position="44"/>
    </location>
</feature>
<dbReference type="GO" id="GO:0008408">
    <property type="term" value="F:3'-5' exonuclease activity"/>
    <property type="evidence" value="ECO:0007669"/>
    <property type="project" value="InterPro"/>
</dbReference>
<gene>
    <name evidence="10" type="primary">REX4</name>
    <name evidence="10" type="ORF">CR513_43359</name>
</gene>
<keyword evidence="11" id="KW-1185">Reference proteome</keyword>
<dbReference type="PROSITE" id="PS50157">
    <property type="entry name" value="ZINC_FINGER_C2H2_2"/>
    <property type="match status" value="1"/>
</dbReference>
<dbReference type="InterPro" id="IPR036397">
    <property type="entry name" value="RNaseH_sf"/>
</dbReference>
<dbReference type="PROSITE" id="PS00028">
    <property type="entry name" value="ZINC_FINGER_C2H2_1"/>
    <property type="match status" value="1"/>
</dbReference>
<evidence type="ECO:0000256" key="4">
    <source>
        <dbReference type="ARBA" id="ARBA00022722"/>
    </source>
</evidence>
<evidence type="ECO:0000256" key="3">
    <source>
        <dbReference type="ARBA" id="ARBA00016937"/>
    </source>
</evidence>
<evidence type="ECO:0000313" key="11">
    <source>
        <dbReference type="Proteomes" id="UP000257109"/>
    </source>
</evidence>
<dbReference type="InterPro" id="IPR012337">
    <property type="entry name" value="RNaseH-like_sf"/>
</dbReference>
<keyword evidence="4" id="KW-0540">Nuclease</keyword>